<dbReference type="Gene3D" id="2.40.50.140">
    <property type="entry name" value="Nucleic acid-binding proteins"/>
    <property type="match status" value="3"/>
</dbReference>
<dbReference type="EMBL" id="AFNH02000017">
    <property type="protein sequence ID" value="EZG89440.1"/>
    <property type="molecule type" value="Genomic_DNA"/>
</dbReference>
<evidence type="ECO:0000256" key="5">
    <source>
        <dbReference type="ARBA" id="ARBA00023125"/>
    </source>
</evidence>
<organism evidence="8 9">
    <name type="scientific">Gregarina niphandrodes</name>
    <name type="common">Septate eugregarine</name>
    <dbReference type="NCBI Taxonomy" id="110365"/>
    <lineage>
        <taxon>Eukaryota</taxon>
        <taxon>Sar</taxon>
        <taxon>Alveolata</taxon>
        <taxon>Apicomplexa</taxon>
        <taxon>Conoidasida</taxon>
        <taxon>Gregarinasina</taxon>
        <taxon>Eugregarinorida</taxon>
        <taxon>Gregarinidae</taxon>
        <taxon>Gregarina</taxon>
    </lineage>
</organism>
<dbReference type="GO" id="GO:0008270">
    <property type="term" value="F:zinc ion binding"/>
    <property type="evidence" value="ECO:0007669"/>
    <property type="project" value="UniProtKB-KW"/>
</dbReference>
<gene>
    <name evidence="8" type="ORF">GNI_002000</name>
</gene>
<dbReference type="eggNOG" id="KOG0851">
    <property type="taxonomic scope" value="Eukaryota"/>
</dbReference>
<accession>A0A023BDL5</accession>
<reference evidence="8" key="1">
    <citation type="submission" date="2013-12" db="EMBL/GenBank/DDBJ databases">
        <authorList>
            <person name="Omoto C.K."/>
            <person name="Sibley D."/>
            <person name="Venepally P."/>
            <person name="Hadjithomas M."/>
            <person name="Karamycheva S."/>
            <person name="Brunk B."/>
            <person name="Roos D."/>
            <person name="Caler E."/>
            <person name="Lorenzi H."/>
        </authorList>
    </citation>
    <scope>NUCLEOTIDE SEQUENCE</scope>
</reference>
<comment type="caution">
    <text evidence="8">The sequence shown here is derived from an EMBL/GenBank/DDBJ whole genome shotgun (WGS) entry which is preliminary data.</text>
</comment>
<dbReference type="CDD" id="cd04476">
    <property type="entry name" value="RPA1_DBD_C"/>
    <property type="match status" value="1"/>
</dbReference>
<dbReference type="InterPro" id="IPR031657">
    <property type="entry name" value="REPA_OB_2"/>
</dbReference>
<feature type="domain" description="Replication factor A C-terminal" evidence="6">
    <location>
        <begin position="304"/>
        <end position="454"/>
    </location>
</feature>
<dbReference type="RefSeq" id="XP_011128484.1">
    <property type="nucleotide sequence ID" value="XM_011130182.1"/>
</dbReference>
<dbReference type="VEuPathDB" id="CryptoDB:GNI_002000"/>
<proteinExistence type="inferred from homology"/>
<evidence type="ECO:0000313" key="9">
    <source>
        <dbReference type="Proteomes" id="UP000019763"/>
    </source>
</evidence>
<evidence type="ECO:0000313" key="8">
    <source>
        <dbReference type="EMBL" id="EZG89440.1"/>
    </source>
</evidence>
<dbReference type="PANTHER" id="PTHR47165:SF4">
    <property type="entry name" value="OS03G0429900 PROTEIN"/>
    <property type="match status" value="1"/>
</dbReference>
<dbReference type="InterPro" id="IPR047192">
    <property type="entry name" value="Euk_RPA1_DBD_C"/>
</dbReference>
<keyword evidence="5" id="KW-0238">DNA-binding</keyword>
<dbReference type="PANTHER" id="PTHR47165">
    <property type="entry name" value="OS03G0429900 PROTEIN"/>
    <property type="match status" value="1"/>
</dbReference>
<evidence type="ECO:0000256" key="2">
    <source>
        <dbReference type="ARBA" id="ARBA00022723"/>
    </source>
</evidence>
<dbReference type="Proteomes" id="UP000019763">
    <property type="component" value="Unassembled WGS sequence"/>
</dbReference>
<name>A0A023BDL5_GRENI</name>
<dbReference type="SUPFAM" id="SSF50249">
    <property type="entry name" value="Nucleic acid-binding proteins"/>
    <property type="match status" value="3"/>
</dbReference>
<dbReference type="Pfam" id="PF08646">
    <property type="entry name" value="Rep_fac-A_C"/>
    <property type="match status" value="1"/>
</dbReference>
<dbReference type="InterPro" id="IPR012340">
    <property type="entry name" value="NA-bd_OB-fold"/>
</dbReference>
<keyword evidence="4" id="KW-0862">Zinc</keyword>
<evidence type="ECO:0000256" key="4">
    <source>
        <dbReference type="ARBA" id="ARBA00022833"/>
    </source>
</evidence>
<comment type="similarity">
    <text evidence="1">Belongs to the replication factor A protein 1 family.</text>
</comment>
<feature type="non-terminal residue" evidence="8">
    <location>
        <position position="1"/>
    </location>
</feature>
<dbReference type="GO" id="GO:0003677">
    <property type="term" value="F:DNA binding"/>
    <property type="evidence" value="ECO:0007669"/>
    <property type="project" value="UniProtKB-KW"/>
</dbReference>
<keyword evidence="3" id="KW-0863">Zinc-finger</keyword>
<dbReference type="InterPro" id="IPR013955">
    <property type="entry name" value="Rep_factor-A_C"/>
</dbReference>
<dbReference type="FunFam" id="2.40.50.140:FF:000041">
    <property type="entry name" value="Replication protein A subunit"/>
    <property type="match status" value="1"/>
</dbReference>
<evidence type="ECO:0000256" key="1">
    <source>
        <dbReference type="ARBA" id="ARBA00005690"/>
    </source>
</evidence>
<feature type="domain" description="Replication protein A OB" evidence="7">
    <location>
        <begin position="127"/>
        <end position="220"/>
    </location>
</feature>
<keyword evidence="9" id="KW-1185">Reference proteome</keyword>
<sequence length="474" mass="53579">AYLKISDLTAYAEKWRILARVTNKSPIREYTNARGQGKLFNVDLIDADGVEIRASFFQDAVDKFYYQLEVNKAFLFSNGSIKPANPRFKRFDHPCELTFGSDAEIVPAPQEEVATIPKTTLAPKELKAILSMNVNDTLDVIGVCNRIYQTSIITVRSTGAQKEKRSISIVDSSGYVCDVTLWGNDCHLIPENIDDGSMEYYVAIKRARVEEFNGRRLSSNTGNIQVFAYNLTKNTWDTDELLLLEAIMELQKWYSENNARQFTKVSNNSSTGSGQNVFGGGMQTISELHQQCQNSTELQNNGLYFNVVASIVETNVTTHKKFYWTSCPSCNKKVTSLSDGALGGGLDDDSYHCDNCNMEVKDPERKYIFQLTIQDATDTLRLSVLGESGTELIGMSANDVEMLKYRPGIEGQEFLDVFNDLRRSEYIFRIQAKNETWQDETRLKYRLMSSEKIQGDTLTTLCKKQAAMIDELLR</sequence>
<dbReference type="Pfam" id="PF16900">
    <property type="entry name" value="REPA_OB_2"/>
    <property type="match status" value="1"/>
</dbReference>
<dbReference type="CDD" id="cd04475">
    <property type="entry name" value="RPA1_DBD_B"/>
    <property type="match status" value="1"/>
</dbReference>
<protein>
    <submittedName>
        <fullName evidence="8">Replication factor A 1, rfa1</fullName>
    </submittedName>
</protein>
<evidence type="ECO:0000256" key="3">
    <source>
        <dbReference type="ARBA" id="ARBA00022771"/>
    </source>
</evidence>
<dbReference type="GeneID" id="22910345"/>
<dbReference type="OMA" id="DQCDAFY"/>
<evidence type="ECO:0000259" key="7">
    <source>
        <dbReference type="Pfam" id="PF16900"/>
    </source>
</evidence>
<dbReference type="CDD" id="cd04474">
    <property type="entry name" value="RPA1_DBD_A"/>
    <property type="match status" value="1"/>
</dbReference>
<dbReference type="AlphaFoldDB" id="A0A023BDL5"/>
<evidence type="ECO:0000259" key="6">
    <source>
        <dbReference type="Pfam" id="PF08646"/>
    </source>
</evidence>
<keyword evidence="2" id="KW-0479">Metal-binding</keyword>
<dbReference type="OrthoDB" id="1751331at2759"/>